<dbReference type="AlphaFoldDB" id="A0A0E9UL20"/>
<evidence type="ECO:0000313" key="1">
    <source>
        <dbReference type="EMBL" id="JAH65950.1"/>
    </source>
</evidence>
<accession>A0A0E9UL20</accession>
<proteinExistence type="predicted"/>
<organism evidence="1">
    <name type="scientific">Anguilla anguilla</name>
    <name type="common">European freshwater eel</name>
    <name type="synonym">Muraena anguilla</name>
    <dbReference type="NCBI Taxonomy" id="7936"/>
    <lineage>
        <taxon>Eukaryota</taxon>
        <taxon>Metazoa</taxon>
        <taxon>Chordata</taxon>
        <taxon>Craniata</taxon>
        <taxon>Vertebrata</taxon>
        <taxon>Euteleostomi</taxon>
        <taxon>Actinopterygii</taxon>
        <taxon>Neopterygii</taxon>
        <taxon>Teleostei</taxon>
        <taxon>Anguilliformes</taxon>
        <taxon>Anguillidae</taxon>
        <taxon>Anguilla</taxon>
    </lineage>
</organism>
<reference evidence="1" key="1">
    <citation type="submission" date="2014-11" db="EMBL/GenBank/DDBJ databases">
        <authorList>
            <person name="Amaro Gonzalez C."/>
        </authorList>
    </citation>
    <scope>NUCLEOTIDE SEQUENCE</scope>
</reference>
<sequence length="36" mass="3947">MVKNPLPVSCSEDAREQSERKGLLCCQNKAGLQSLI</sequence>
<name>A0A0E9UL20_ANGAN</name>
<dbReference type="EMBL" id="GBXM01042627">
    <property type="protein sequence ID" value="JAH65950.1"/>
    <property type="molecule type" value="Transcribed_RNA"/>
</dbReference>
<protein>
    <submittedName>
        <fullName evidence="1">Uncharacterized protein</fullName>
    </submittedName>
</protein>
<reference evidence="1" key="2">
    <citation type="journal article" date="2015" name="Fish Shellfish Immunol.">
        <title>Early steps in the European eel (Anguilla anguilla)-Vibrio vulnificus interaction in the gills: Role of the RtxA13 toxin.</title>
        <authorList>
            <person name="Callol A."/>
            <person name="Pajuelo D."/>
            <person name="Ebbesson L."/>
            <person name="Teles M."/>
            <person name="MacKenzie S."/>
            <person name="Amaro C."/>
        </authorList>
    </citation>
    <scope>NUCLEOTIDE SEQUENCE</scope>
</reference>